<keyword evidence="3" id="KW-1185">Reference proteome</keyword>
<evidence type="ECO:0000313" key="2">
    <source>
        <dbReference type="EMBL" id="TQL94580.1"/>
    </source>
</evidence>
<sequence>MRSETTLGLLLLVVALAGAGVVVNWMSSAGHGCTAHDTAGICDEGLKEVVFPISVFGTLIFCAVSLIGVKWSAPAWMRRWALIGLAGELVCLAAGAALASTAP</sequence>
<proteinExistence type="predicted"/>
<name>A0A543CC74_9ACTN</name>
<dbReference type="Proteomes" id="UP000316096">
    <property type="component" value="Unassembled WGS sequence"/>
</dbReference>
<dbReference type="EMBL" id="VFOZ01000001">
    <property type="protein sequence ID" value="TQL94580.1"/>
    <property type="molecule type" value="Genomic_DNA"/>
</dbReference>
<evidence type="ECO:0000313" key="3">
    <source>
        <dbReference type="Proteomes" id="UP000316096"/>
    </source>
</evidence>
<comment type="caution">
    <text evidence="2">The sequence shown here is derived from an EMBL/GenBank/DDBJ whole genome shotgun (WGS) entry which is preliminary data.</text>
</comment>
<reference evidence="2 3" key="1">
    <citation type="submission" date="2019-06" db="EMBL/GenBank/DDBJ databases">
        <title>Sequencing the genomes of 1000 actinobacteria strains.</title>
        <authorList>
            <person name="Klenk H.-P."/>
        </authorList>
    </citation>
    <scope>NUCLEOTIDE SEQUENCE [LARGE SCALE GENOMIC DNA]</scope>
    <source>
        <strain evidence="2 3">DSM 102200</strain>
    </source>
</reference>
<gene>
    <name evidence="2" type="ORF">FB559_0056</name>
</gene>
<accession>A0A543CC74</accession>
<feature type="transmembrane region" description="Helical" evidence="1">
    <location>
        <begin position="81"/>
        <end position="102"/>
    </location>
</feature>
<dbReference type="AlphaFoldDB" id="A0A543CC74"/>
<keyword evidence="1" id="KW-0472">Membrane</keyword>
<organism evidence="2 3">
    <name type="scientific">Actinoallomurus bryophytorum</name>
    <dbReference type="NCBI Taxonomy" id="1490222"/>
    <lineage>
        <taxon>Bacteria</taxon>
        <taxon>Bacillati</taxon>
        <taxon>Actinomycetota</taxon>
        <taxon>Actinomycetes</taxon>
        <taxon>Streptosporangiales</taxon>
        <taxon>Thermomonosporaceae</taxon>
        <taxon>Actinoallomurus</taxon>
    </lineage>
</organism>
<feature type="transmembrane region" description="Helical" evidence="1">
    <location>
        <begin position="51"/>
        <end position="69"/>
    </location>
</feature>
<evidence type="ECO:0000256" key="1">
    <source>
        <dbReference type="SAM" id="Phobius"/>
    </source>
</evidence>
<keyword evidence="1" id="KW-0812">Transmembrane</keyword>
<protein>
    <submittedName>
        <fullName evidence="2">Uncharacterized protein</fullName>
    </submittedName>
</protein>
<keyword evidence="1" id="KW-1133">Transmembrane helix</keyword>
<dbReference type="RefSeq" id="WP_141952005.1">
    <property type="nucleotide sequence ID" value="NZ_VFOZ01000001.1"/>
</dbReference>